<keyword evidence="2 7" id="KW-0813">Transport</keyword>
<comment type="function">
    <text evidence="7">Component of the A-type ATP synthase that produces ATP from ADP in the presence of a proton gradient across the membrane.</text>
</comment>
<evidence type="ECO:0000313" key="9">
    <source>
        <dbReference type="EMBL" id="KUO40290.1"/>
    </source>
</evidence>
<dbReference type="Proteomes" id="UP000074294">
    <property type="component" value="Unassembled WGS sequence"/>
</dbReference>
<evidence type="ECO:0000313" key="10">
    <source>
        <dbReference type="Proteomes" id="UP000074294"/>
    </source>
</evidence>
<name>A0A147JV33_HADYE</name>
<evidence type="ECO:0000256" key="4">
    <source>
        <dbReference type="ARBA" id="ARBA00023065"/>
    </source>
</evidence>
<protein>
    <recommendedName>
        <fullName evidence="7">A-type ATP synthase subunit E</fullName>
    </recommendedName>
</protein>
<keyword evidence="5 7" id="KW-0472">Membrane</keyword>
<dbReference type="SUPFAM" id="SSF81573">
    <property type="entry name" value="F1F0 ATP synthase subunit B, membrane domain"/>
    <property type="match status" value="1"/>
</dbReference>
<keyword evidence="6 7" id="KW-0066">ATP synthesis</keyword>
<keyword evidence="8" id="KW-0175">Coiled coil</keyword>
<evidence type="ECO:0000256" key="3">
    <source>
        <dbReference type="ARBA" id="ARBA00022781"/>
    </source>
</evidence>
<proteinExistence type="inferred from homology"/>
<dbReference type="HAMAP" id="MF_00311">
    <property type="entry name" value="ATP_synth_E_arch"/>
    <property type="match status" value="1"/>
</dbReference>
<dbReference type="Gene3D" id="3.30.2320.30">
    <property type="entry name" value="ATP synthase, E subunit, C-terminal"/>
    <property type="match status" value="1"/>
</dbReference>
<dbReference type="Pfam" id="PF01991">
    <property type="entry name" value="vATP-synt_E"/>
    <property type="match status" value="1"/>
</dbReference>
<comment type="subcellular location">
    <subcellularLocation>
        <location evidence="7">Cell membrane</location>
        <topology evidence="7">Peripheral membrane protein</topology>
    </subcellularLocation>
</comment>
<evidence type="ECO:0000256" key="8">
    <source>
        <dbReference type="SAM" id="Coils"/>
    </source>
</evidence>
<dbReference type="InterPro" id="IPR038495">
    <property type="entry name" value="ATPase_E_C"/>
</dbReference>
<keyword evidence="3 7" id="KW-0375">Hydrogen ion transport</keyword>
<comment type="caution">
    <text evidence="9">The sequence shown here is derived from an EMBL/GenBank/DDBJ whole genome shotgun (WGS) entry which is preliminary data.</text>
</comment>
<comment type="similarity">
    <text evidence="1 7">Belongs to the V-ATPase E subunit family.</text>
</comment>
<dbReference type="GO" id="GO:0046933">
    <property type="term" value="F:proton-transporting ATP synthase activity, rotational mechanism"/>
    <property type="evidence" value="ECO:0007669"/>
    <property type="project" value="UniProtKB-UniRule"/>
</dbReference>
<organism evidence="9 10">
    <name type="scientific">Hadarchaeum yellowstonense</name>
    <dbReference type="NCBI Taxonomy" id="1776334"/>
    <lineage>
        <taxon>Archaea</taxon>
        <taxon>Methanobacteriati</taxon>
        <taxon>Candidatus Hadarchaeota</taxon>
        <taxon>Candidatus Hadarchaeia</taxon>
        <taxon>Candidatus Hadarchaeales</taxon>
        <taxon>Candidatus Hadarchaeaceae</taxon>
        <taxon>Candidatus Hadarchaeum</taxon>
    </lineage>
</organism>
<evidence type="ECO:0000256" key="5">
    <source>
        <dbReference type="ARBA" id="ARBA00023136"/>
    </source>
</evidence>
<evidence type="ECO:0000256" key="7">
    <source>
        <dbReference type="HAMAP-Rule" id="MF_00311"/>
    </source>
</evidence>
<sequence>MSAEKGAKLLAEDILKEAEEKAATIIKEAKEQANAIIDAARINAEEEEKRKLAEATAKGQQIYREILAQAKVEAKKEILKKKELLIKEAFKEAEERLRKHSLAAEYKEDLIRITVNACKKLDATDVVITANQRDLKTLKSSKETIERELERGNRKIKISFGEPIQTAGGVRVKTADGRIEVDETFEGIIQKQFELLRVKVAKILFEGSQ</sequence>
<keyword evidence="4 7" id="KW-0406">Ion transport</keyword>
<evidence type="ECO:0000256" key="1">
    <source>
        <dbReference type="ARBA" id="ARBA00005901"/>
    </source>
</evidence>
<comment type="subunit">
    <text evidence="7">Has multiple subunits with at least A(3), B(3), C, D, E, F, H, I and proteolipid K(x).</text>
</comment>
<accession>A0A147JV33</accession>
<dbReference type="STRING" id="1776334.APZ16_06055"/>
<dbReference type="GO" id="GO:0005886">
    <property type="term" value="C:plasma membrane"/>
    <property type="evidence" value="ECO:0007669"/>
    <property type="project" value="UniProtKB-SubCell"/>
</dbReference>
<keyword evidence="7" id="KW-1003">Cell membrane</keyword>
<dbReference type="AlphaFoldDB" id="A0A147JV33"/>
<dbReference type="GO" id="GO:0046961">
    <property type="term" value="F:proton-transporting ATPase activity, rotational mechanism"/>
    <property type="evidence" value="ECO:0007669"/>
    <property type="project" value="InterPro"/>
</dbReference>
<reference evidence="9 10" key="1">
    <citation type="journal article" date="2016" name="Nat. Microbiol.">
        <title>Genomic inference of the metabolism of cosmopolitan subsurface Archaea, Hadesarchaea.</title>
        <authorList>
            <person name="Baker B.J."/>
            <person name="Saw J.H."/>
            <person name="Lind A.E."/>
            <person name="Lazar C.S."/>
            <person name="Hinrichs K.-U."/>
            <person name="Teske A.P."/>
            <person name="Ettema T.J."/>
        </authorList>
    </citation>
    <scope>NUCLEOTIDE SEQUENCE [LARGE SCALE GENOMIC DNA]</scope>
</reference>
<dbReference type="InterPro" id="IPR028987">
    <property type="entry name" value="ATP_synth_B-like_membr_sf"/>
</dbReference>
<evidence type="ECO:0000256" key="6">
    <source>
        <dbReference type="ARBA" id="ARBA00023310"/>
    </source>
</evidence>
<dbReference type="GO" id="GO:0005524">
    <property type="term" value="F:ATP binding"/>
    <property type="evidence" value="ECO:0007669"/>
    <property type="project" value="UniProtKB-UniRule"/>
</dbReference>
<dbReference type="InterPro" id="IPR002842">
    <property type="entry name" value="ATPase_V1_Esu"/>
</dbReference>
<dbReference type="GO" id="GO:0042777">
    <property type="term" value="P:proton motive force-driven plasma membrane ATP synthesis"/>
    <property type="evidence" value="ECO:0007669"/>
    <property type="project" value="UniProtKB-UniRule"/>
</dbReference>
<dbReference type="Gene3D" id="1.20.5.620">
    <property type="entry name" value="F1F0 ATP synthase subunit B, membrane domain"/>
    <property type="match status" value="1"/>
</dbReference>
<dbReference type="GO" id="GO:0033178">
    <property type="term" value="C:proton-transporting two-sector ATPase complex, catalytic domain"/>
    <property type="evidence" value="ECO:0007669"/>
    <property type="project" value="InterPro"/>
</dbReference>
<dbReference type="EMBL" id="LQMQ01000044">
    <property type="protein sequence ID" value="KUO40290.1"/>
    <property type="molecule type" value="Genomic_DNA"/>
</dbReference>
<feature type="coiled-coil region" evidence="8">
    <location>
        <begin position="15"/>
        <end position="50"/>
    </location>
</feature>
<dbReference type="SUPFAM" id="SSF160527">
    <property type="entry name" value="V-type ATPase subunit E-like"/>
    <property type="match status" value="1"/>
</dbReference>
<gene>
    <name evidence="7" type="primary">atpE</name>
    <name evidence="9" type="ORF">APZ16_06055</name>
</gene>
<evidence type="ECO:0000256" key="2">
    <source>
        <dbReference type="ARBA" id="ARBA00022448"/>
    </source>
</evidence>